<evidence type="ECO:0000313" key="3">
    <source>
        <dbReference type="EMBL" id="BAD31996.1"/>
    </source>
</evidence>
<evidence type="ECO:0000313" key="4">
    <source>
        <dbReference type="Proteomes" id="UP000000763"/>
    </source>
</evidence>
<reference evidence="3" key="2">
    <citation type="submission" date="2003-04" db="EMBL/GenBank/DDBJ databases">
        <title>Oryza sativa nipponbare(GA3) genomic DNA, chromosome 7, PAC clone:P0680C01.</title>
        <authorList>
            <person name="Sasaki T."/>
            <person name="Matsumoto T."/>
            <person name="Katayose Y."/>
        </authorList>
    </citation>
    <scope>NUCLEOTIDE SEQUENCE</scope>
</reference>
<organism evidence="2 4">
    <name type="scientific">Oryza sativa subsp. japonica</name>
    <name type="common">Rice</name>
    <dbReference type="NCBI Taxonomy" id="39947"/>
    <lineage>
        <taxon>Eukaryota</taxon>
        <taxon>Viridiplantae</taxon>
        <taxon>Streptophyta</taxon>
        <taxon>Embryophyta</taxon>
        <taxon>Tracheophyta</taxon>
        <taxon>Spermatophyta</taxon>
        <taxon>Magnoliopsida</taxon>
        <taxon>Liliopsida</taxon>
        <taxon>Poales</taxon>
        <taxon>Poaceae</taxon>
        <taxon>BOP clade</taxon>
        <taxon>Oryzoideae</taxon>
        <taxon>Oryzeae</taxon>
        <taxon>Oryzinae</taxon>
        <taxon>Oryza</taxon>
        <taxon>Oryza sativa</taxon>
    </lineage>
</organism>
<dbReference type="EMBL" id="AP006344">
    <property type="protein sequence ID" value="BAD31996.1"/>
    <property type="molecule type" value="Genomic_DNA"/>
</dbReference>
<reference evidence="4" key="3">
    <citation type="journal article" date="2005" name="Nature">
        <title>The map-based sequence of the rice genome.</title>
        <authorList>
            <consortium name="International rice genome sequencing project (IRGSP)"/>
            <person name="Matsumoto T."/>
            <person name="Wu J."/>
            <person name="Kanamori H."/>
            <person name="Katayose Y."/>
            <person name="Fujisawa M."/>
            <person name="Namiki N."/>
            <person name="Mizuno H."/>
            <person name="Yamamoto K."/>
            <person name="Antonio B.A."/>
            <person name="Baba T."/>
            <person name="Sakata K."/>
            <person name="Nagamura Y."/>
            <person name="Aoki H."/>
            <person name="Arikawa K."/>
            <person name="Arita K."/>
            <person name="Bito T."/>
            <person name="Chiden Y."/>
            <person name="Fujitsuka N."/>
            <person name="Fukunaka R."/>
            <person name="Hamada M."/>
            <person name="Harada C."/>
            <person name="Hayashi A."/>
            <person name="Hijishita S."/>
            <person name="Honda M."/>
            <person name="Hosokawa S."/>
            <person name="Ichikawa Y."/>
            <person name="Idonuma A."/>
            <person name="Iijima M."/>
            <person name="Ikeda M."/>
            <person name="Ikeno M."/>
            <person name="Ito K."/>
            <person name="Ito S."/>
            <person name="Ito T."/>
            <person name="Ito Y."/>
            <person name="Ito Y."/>
            <person name="Iwabuchi A."/>
            <person name="Kamiya K."/>
            <person name="Karasawa W."/>
            <person name="Kurita K."/>
            <person name="Katagiri S."/>
            <person name="Kikuta A."/>
            <person name="Kobayashi H."/>
            <person name="Kobayashi N."/>
            <person name="Machita K."/>
            <person name="Maehara T."/>
            <person name="Masukawa M."/>
            <person name="Mizubayashi T."/>
            <person name="Mukai Y."/>
            <person name="Nagasaki H."/>
            <person name="Nagata Y."/>
            <person name="Naito S."/>
            <person name="Nakashima M."/>
            <person name="Nakama Y."/>
            <person name="Nakamichi Y."/>
            <person name="Nakamura M."/>
            <person name="Meguro A."/>
            <person name="Negishi M."/>
            <person name="Ohta I."/>
            <person name="Ohta T."/>
            <person name="Okamoto M."/>
            <person name="Ono N."/>
            <person name="Saji S."/>
            <person name="Sakaguchi M."/>
            <person name="Sakai K."/>
            <person name="Shibata M."/>
            <person name="Shimokawa T."/>
            <person name="Song J."/>
            <person name="Takazaki Y."/>
            <person name="Terasawa K."/>
            <person name="Tsugane M."/>
            <person name="Tsuji K."/>
            <person name="Ueda S."/>
            <person name="Waki K."/>
            <person name="Yamagata H."/>
            <person name="Yamamoto M."/>
            <person name="Yamamoto S."/>
            <person name="Yamane H."/>
            <person name="Yoshiki S."/>
            <person name="Yoshihara R."/>
            <person name="Yukawa K."/>
            <person name="Zhong H."/>
            <person name="Yano M."/>
            <person name="Yuan Q."/>
            <person name="Ouyang S."/>
            <person name="Liu J."/>
            <person name="Jones K.M."/>
            <person name="Gansberger K."/>
            <person name="Moffat K."/>
            <person name="Hill J."/>
            <person name="Bera J."/>
            <person name="Fadrosh D."/>
            <person name="Jin S."/>
            <person name="Johri S."/>
            <person name="Kim M."/>
            <person name="Overton L."/>
            <person name="Reardon M."/>
            <person name="Tsitrin T."/>
            <person name="Vuong H."/>
            <person name="Weaver B."/>
            <person name="Ciecko A."/>
            <person name="Tallon L."/>
            <person name="Jackson J."/>
            <person name="Pai G."/>
            <person name="Aken S.V."/>
            <person name="Utterback T."/>
            <person name="Reidmuller S."/>
            <person name="Feldblyum T."/>
            <person name="Hsiao J."/>
            <person name="Zismann V."/>
            <person name="Iobst S."/>
            <person name="de Vazeille A.R."/>
            <person name="Buell C.R."/>
            <person name="Ying K."/>
            <person name="Li Y."/>
            <person name="Lu T."/>
            <person name="Huang Y."/>
            <person name="Zhao Q."/>
            <person name="Feng Q."/>
            <person name="Zhang L."/>
            <person name="Zhu J."/>
            <person name="Weng Q."/>
            <person name="Mu J."/>
            <person name="Lu Y."/>
            <person name="Fan D."/>
            <person name="Liu Y."/>
            <person name="Guan J."/>
            <person name="Zhang Y."/>
            <person name="Yu S."/>
            <person name="Liu X."/>
            <person name="Zhang Y."/>
            <person name="Hong G."/>
            <person name="Han B."/>
            <person name="Choisne N."/>
            <person name="Demange N."/>
            <person name="Orjeda G."/>
            <person name="Samain S."/>
            <person name="Cattolico L."/>
            <person name="Pelletier E."/>
            <person name="Couloux A."/>
            <person name="Segurens B."/>
            <person name="Wincker P."/>
            <person name="D'Hont A."/>
            <person name="Scarpelli C."/>
            <person name="Weissenbach J."/>
            <person name="Salanoubat M."/>
            <person name="Quetier F."/>
            <person name="Yu Y."/>
            <person name="Kim H.R."/>
            <person name="Rambo T."/>
            <person name="Currie J."/>
            <person name="Collura K."/>
            <person name="Luo M."/>
            <person name="Yang T."/>
            <person name="Ammiraju J.S.S."/>
            <person name="Engler F."/>
            <person name="Soderlund C."/>
            <person name="Wing R.A."/>
            <person name="Palmer L.E."/>
            <person name="de la Bastide M."/>
            <person name="Spiegel L."/>
            <person name="Nascimento L."/>
            <person name="Zutavern T."/>
            <person name="O'Shaughnessy A."/>
            <person name="Dike S."/>
            <person name="Dedhia N."/>
            <person name="Preston R."/>
            <person name="Balija V."/>
            <person name="McCombie W.R."/>
            <person name="Chow T."/>
            <person name="Chen H."/>
            <person name="Chung M."/>
            <person name="Chen C."/>
            <person name="Shaw J."/>
            <person name="Wu H."/>
            <person name="Hsiao K."/>
            <person name="Chao Y."/>
            <person name="Chu M."/>
            <person name="Cheng C."/>
            <person name="Hour A."/>
            <person name="Lee P."/>
            <person name="Lin S."/>
            <person name="Lin Y."/>
            <person name="Liou J."/>
            <person name="Liu S."/>
            <person name="Hsing Y."/>
            <person name="Raghuvanshi S."/>
            <person name="Mohanty A."/>
            <person name="Bharti A.K."/>
            <person name="Gaur A."/>
            <person name="Gupta V."/>
            <person name="Kumar D."/>
            <person name="Ravi V."/>
            <person name="Vij S."/>
            <person name="Kapur A."/>
            <person name="Khurana P."/>
            <person name="Khurana P."/>
            <person name="Khurana J.P."/>
            <person name="Tyagi A.K."/>
            <person name="Gaikwad K."/>
            <person name="Singh A."/>
            <person name="Dalal V."/>
            <person name="Srivastava S."/>
            <person name="Dixit A."/>
            <person name="Pal A.K."/>
            <person name="Ghazi I.A."/>
            <person name="Yadav M."/>
            <person name="Pandit A."/>
            <person name="Bhargava A."/>
            <person name="Sureshbabu K."/>
            <person name="Batra K."/>
            <person name="Sharma T.R."/>
            <person name="Mohapatra T."/>
            <person name="Singh N.K."/>
            <person name="Messing J."/>
            <person name="Nelson A.B."/>
            <person name="Fuks G."/>
            <person name="Kavchok S."/>
            <person name="Keizer G."/>
            <person name="Linton E."/>
            <person name="Llaca V."/>
            <person name="Song R."/>
            <person name="Tanyolac B."/>
            <person name="Young S."/>
            <person name="Ho-Il K."/>
            <person name="Hahn J.H."/>
            <person name="Sangsakoo G."/>
            <person name="Vanavichit A."/>
            <person name="de Mattos Luiz.A.T."/>
            <person name="Zimmer P.D."/>
            <person name="Malone G."/>
            <person name="Dellagostin O."/>
            <person name="de Oliveira A.C."/>
            <person name="Bevan M."/>
            <person name="Bancroft I."/>
            <person name="Minx P."/>
            <person name="Cordum H."/>
            <person name="Wilson R."/>
            <person name="Cheng Z."/>
            <person name="Jin W."/>
            <person name="Jiang J."/>
            <person name="Leong S.A."/>
            <person name="Iwama H."/>
            <person name="Gojobori T."/>
            <person name="Itoh T."/>
            <person name="Niimura Y."/>
            <person name="Fujii Y."/>
            <person name="Habara T."/>
            <person name="Sakai H."/>
            <person name="Sato Y."/>
            <person name="Wilson G."/>
            <person name="Kumar K."/>
            <person name="McCouch S."/>
            <person name="Juretic N."/>
            <person name="Hoen D."/>
            <person name="Wright S."/>
            <person name="Bruskiewich R."/>
            <person name="Bureau T."/>
            <person name="Miyao A."/>
            <person name="Hirochika H."/>
            <person name="Nishikawa T."/>
            <person name="Kadowaki K."/>
            <person name="Sugiura M."/>
            <person name="Burr B."/>
            <person name="Sasaki T."/>
        </authorList>
    </citation>
    <scope>NUCLEOTIDE SEQUENCE [LARGE SCALE GENOMIC DNA]</scope>
    <source>
        <strain evidence="4">cv. Nipponbare</strain>
    </source>
</reference>
<accession>Q6YSW7</accession>
<feature type="region of interest" description="Disordered" evidence="1">
    <location>
        <begin position="1"/>
        <end position="29"/>
    </location>
</feature>
<reference evidence="4" key="4">
    <citation type="journal article" date="2008" name="Nucleic Acids Res.">
        <title>The rice annotation project database (RAP-DB): 2008 update.</title>
        <authorList>
            <consortium name="The rice annotation project (RAP)"/>
        </authorList>
    </citation>
    <scope>GENOME REANNOTATION</scope>
    <source>
        <strain evidence="4">cv. Nipponbare</strain>
    </source>
</reference>
<dbReference type="Proteomes" id="UP000000763">
    <property type="component" value="Chromosome 7"/>
</dbReference>
<dbReference type="AlphaFoldDB" id="Q6YSW7"/>
<sequence length="51" mass="5597">MAWVDGNGDAIHGNTLDTEGDDELSTRCSTHGKLRTKDMNELGMVSKITFQ</sequence>
<name>Q6YSW7_ORYSJ</name>
<evidence type="ECO:0000256" key="1">
    <source>
        <dbReference type="SAM" id="MobiDB-lite"/>
    </source>
</evidence>
<reference evidence="2" key="1">
    <citation type="submission" date="2003-04" db="EMBL/GenBank/DDBJ databases">
        <title>Oryza sativa nipponbare(GA3) genomic DNA, chromosome 7, BAC clone:B1032F05.</title>
        <authorList>
            <person name="Sasaki T."/>
            <person name="Matsumoto T."/>
            <person name="Katayose Y."/>
        </authorList>
    </citation>
    <scope>NUCLEOTIDE SEQUENCE</scope>
</reference>
<protein>
    <submittedName>
        <fullName evidence="2">Uncharacterized protein</fullName>
    </submittedName>
</protein>
<gene>
    <name evidence="2" type="ORF">B1032F05.4</name>
    <name evidence="3" type="ORF">P0680C01.38</name>
</gene>
<dbReference type="EMBL" id="AP006343">
    <property type="protein sequence ID" value="BAC84773.1"/>
    <property type="molecule type" value="Genomic_DNA"/>
</dbReference>
<evidence type="ECO:0000313" key="2">
    <source>
        <dbReference type="EMBL" id="BAC84773.1"/>
    </source>
</evidence>
<proteinExistence type="predicted"/>